<dbReference type="InterPro" id="IPR029044">
    <property type="entry name" value="Nucleotide-diphossugar_trans"/>
</dbReference>
<keyword evidence="4" id="KW-1185">Reference proteome</keyword>
<dbReference type="InterPro" id="IPR001173">
    <property type="entry name" value="Glyco_trans_2-like"/>
</dbReference>
<dbReference type="Pfam" id="PF00535">
    <property type="entry name" value="Glycos_transf_2"/>
    <property type="match status" value="1"/>
</dbReference>
<gene>
    <name evidence="3" type="ORF">LzC2_15550</name>
</gene>
<comment type="caution">
    <text evidence="3">The sequence shown here is derived from an EMBL/GenBank/DDBJ whole genome shotgun (WGS) entry which is preliminary data.</text>
</comment>
<organism evidence="3 4">
    <name type="scientific">Alienimonas chondri</name>
    <dbReference type="NCBI Taxonomy" id="2681879"/>
    <lineage>
        <taxon>Bacteria</taxon>
        <taxon>Pseudomonadati</taxon>
        <taxon>Planctomycetota</taxon>
        <taxon>Planctomycetia</taxon>
        <taxon>Planctomycetales</taxon>
        <taxon>Planctomycetaceae</taxon>
        <taxon>Alienimonas</taxon>
    </lineage>
</organism>
<accession>A0ABX1VC34</accession>
<name>A0ABX1VC34_9PLAN</name>
<evidence type="ECO:0000313" key="4">
    <source>
        <dbReference type="Proteomes" id="UP000609651"/>
    </source>
</evidence>
<dbReference type="InterPro" id="IPR050834">
    <property type="entry name" value="Glycosyltransf_2"/>
</dbReference>
<evidence type="ECO:0000256" key="1">
    <source>
        <dbReference type="SAM" id="MobiDB-lite"/>
    </source>
</evidence>
<dbReference type="PANTHER" id="PTHR43685:SF11">
    <property type="entry name" value="GLYCOSYLTRANSFERASE TAGX-RELATED"/>
    <property type="match status" value="1"/>
</dbReference>
<reference evidence="3 4" key="1">
    <citation type="journal article" date="2020" name="Syst. Appl. Microbiol.">
        <title>Alienimonas chondri sp. nov., a novel planctomycete isolated from the biofilm of the red alga Chondrus crispus.</title>
        <authorList>
            <person name="Vitorino I."/>
            <person name="Albuquerque L."/>
            <person name="Wiegand S."/>
            <person name="Kallscheuer N."/>
            <person name="da Costa M.S."/>
            <person name="Lobo-da-Cunha A."/>
            <person name="Jogler C."/>
            <person name="Lage O.M."/>
        </authorList>
    </citation>
    <scope>NUCLEOTIDE SEQUENCE [LARGE SCALE GENOMIC DNA]</scope>
    <source>
        <strain evidence="3 4">LzC2</strain>
    </source>
</reference>
<dbReference type="Proteomes" id="UP000609651">
    <property type="component" value="Unassembled WGS sequence"/>
</dbReference>
<dbReference type="EMBL" id="WTPX01000038">
    <property type="protein sequence ID" value="NNJ25485.1"/>
    <property type="molecule type" value="Genomic_DNA"/>
</dbReference>
<evidence type="ECO:0000259" key="2">
    <source>
        <dbReference type="Pfam" id="PF00535"/>
    </source>
</evidence>
<sequence length="342" mass="38446">MNAGYAMSNAVHESSDPAPELSADRPTISIVTASFNQAPYLRATLDSVLNQEGKGEEFDLQYIVIDGGSTDGSKEIIEEYAGDLSYWRSAPDEGHYAAINEGFGHARGDVLAWLNSDDRYCPWALRTVAAIFSQNPDVDWLTTTRPIIWSRTGLCAELMASPGYSVKSLLAGCHMVGGRPFLGWVQQESTFWRRELWETVAAETDAEEAGTKGGALRPRFSVAADYDLWLRFAQHARLDTVESPLGGNRRQPGQRSMRLIERSLDELREALAEARAKVGLPPLTDRVPLLDRVKGHRRPSRIYRHLRGYFRDAQRFEGRIFKLENPAAEQARWVPEKTEFPY</sequence>
<feature type="region of interest" description="Disordered" evidence="1">
    <location>
        <begin position="1"/>
        <end position="22"/>
    </location>
</feature>
<dbReference type="Gene3D" id="3.90.550.10">
    <property type="entry name" value="Spore Coat Polysaccharide Biosynthesis Protein SpsA, Chain A"/>
    <property type="match status" value="1"/>
</dbReference>
<proteinExistence type="predicted"/>
<feature type="domain" description="Glycosyltransferase 2-like" evidence="2">
    <location>
        <begin position="29"/>
        <end position="138"/>
    </location>
</feature>
<evidence type="ECO:0000313" key="3">
    <source>
        <dbReference type="EMBL" id="NNJ25485.1"/>
    </source>
</evidence>
<protein>
    <recommendedName>
        <fullName evidence="2">Glycosyltransferase 2-like domain-containing protein</fullName>
    </recommendedName>
</protein>
<dbReference type="PANTHER" id="PTHR43685">
    <property type="entry name" value="GLYCOSYLTRANSFERASE"/>
    <property type="match status" value="1"/>
</dbReference>
<dbReference type="SUPFAM" id="SSF53448">
    <property type="entry name" value="Nucleotide-diphospho-sugar transferases"/>
    <property type="match status" value="1"/>
</dbReference>
<dbReference type="CDD" id="cd06433">
    <property type="entry name" value="GT_2_WfgS_like"/>
    <property type="match status" value="1"/>
</dbReference>